<name>A0AAE1GVG2_9NEOP</name>
<protein>
    <submittedName>
        <fullName evidence="1">Pyruvate kinase</fullName>
    </submittedName>
</protein>
<dbReference type="AlphaFoldDB" id="A0AAE1GVG2"/>
<reference evidence="1" key="2">
    <citation type="journal article" date="2023" name="BMC Genomics">
        <title>Pest status, molecular evolution, and epigenetic factors derived from the genome assembly of Frankliniella fusca, a thysanopteran phytovirus vector.</title>
        <authorList>
            <person name="Catto M.A."/>
            <person name="Labadie P.E."/>
            <person name="Jacobson A.L."/>
            <person name="Kennedy G.G."/>
            <person name="Srinivasan R."/>
            <person name="Hunt B.G."/>
        </authorList>
    </citation>
    <scope>NUCLEOTIDE SEQUENCE</scope>
    <source>
        <strain evidence="1">PL_HMW_Pooled</strain>
    </source>
</reference>
<keyword evidence="1" id="KW-0418">Kinase</keyword>
<comment type="caution">
    <text evidence="1">The sequence shown here is derived from an EMBL/GenBank/DDBJ whole genome shotgun (WGS) entry which is preliminary data.</text>
</comment>
<reference evidence="1" key="1">
    <citation type="submission" date="2021-07" db="EMBL/GenBank/DDBJ databases">
        <authorList>
            <person name="Catto M.A."/>
            <person name="Jacobson A."/>
            <person name="Kennedy G."/>
            <person name="Labadie P."/>
            <person name="Hunt B.G."/>
            <person name="Srinivasan R."/>
        </authorList>
    </citation>
    <scope>NUCLEOTIDE SEQUENCE</scope>
    <source>
        <strain evidence="1">PL_HMW_Pooled</strain>
        <tissue evidence="1">Head</tissue>
    </source>
</reference>
<gene>
    <name evidence="1" type="ORF">KUF71_003943</name>
</gene>
<keyword evidence="2" id="KW-1185">Reference proteome</keyword>
<sequence length="34" mass="4068">MSHFVMRCFYLLQTSPPQHPRPWMTTRTTTWAAS</sequence>
<organism evidence="1 2">
    <name type="scientific">Frankliniella fusca</name>
    <dbReference type="NCBI Taxonomy" id="407009"/>
    <lineage>
        <taxon>Eukaryota</taxon>
        <taxon>Metazoa</taxon>
        <taxon>Ecdysozoa</taxon>
        <taxon>Arthropoda</taxon>
        <taxon>Hexapoda</taxon>
        <taxon>Insecta</taxon>
        <taxon>Pterygota</taxon>
        <taxon>Neoptera</taxon>
        <taxon>Paraneoptera</taxon>
        <taxon>Thysanoptera</taxon>
        <taxon>Terebrantia</taxon>
        <taxon>Thripoidea</taxon>
        <taxon>Thripidae</taxon>
        <taxon>Frankliniella</taxon>
    </lineage>
</organism>
<evidence type="ECO:0000313" key="2">
    <source>
        <dbReference type="Proteomes" id="UP001219518"/>
    </source>
</evidence>
<dbReference type="Proteomes" id="UP001219518">
    <property type="component" value="Unassembled WGS sequence"/>
</dbReference>
<dbReference type="GO" id="GO:0016301">
    <property type="term" value="F:kinase activity"/>
    <property type="evidence" value="ECO:0007669"/>
    <property type="project" value="UniProtKB-KW"/>
</dbReference>
<accession>A0AAE1GVG2</accession>
<proteinExistence type="predicted"/>
<keyword evidence="1" id="KW-0808">Transferase</keyword>
<dbReference type="EMBL" id="JAHWGI010000101">
    <property type="protein sequence ID" value="KAK3909511.1"/>
    <property type="molecule type" value="Genomic_DNA"/>
</dbReference>
<keyword evidence="1" id="KW-0670">Pyruvate</keyword>
<evidence type="ECO:0000313" key="1">
    <source>
        <dbReference type="EMBL" id="KAK3909511.1"/>
    </source>
</evidence>